<dbReference type="NCBIfam" id="TIGR02771">
    <property type="entry name" value="TraF_Ti"/>
    <property type="match status" value="1"/>
</dbReference>
<evidence type="ECO:0000259" key="7">
    <source>
        <dbReference type="Pfam" id="PF10502"/>
    </source>
</evidence>
<name>A0ABW0L6Z4_9BURK</name>
<dbReference type="Proteomes" id="UP001596050">
    <property type="component" value="Unassembled WGS sequence"/>
</dbReference>
<evidence type="ECO:0000256" key="6">
    <source>
        <dbReference type="SAM" id="Phobius"/>
    </source>
</evidence>
<evidence type="ECO:0000313" key="9">
    <source>
        <dbReference type="Proteomes" id="UP001596050"/>
    </source>
</evidence>
<evidence type="ECO:0000256" key="4">
    <source>
        <dbReference type="ARBA" id="ARBA00022764"/>
    </source>
</evidence>
<protein>
    <submittedName>
        <fullName evidence="8">Conjugative transfer signal peptidase TraF</fullName>
    </submittedName>
</protein>
<dbReference type="Pfam" id="PF10502">
    <property type="entry name" value="Peptidase_S26"/>
    <property type="match status" value="1"/>
</dbReference>
<comment type="caution">
    <text evidence="8">The sequence shown here is derived from an EMBL/GenBank/DDBJ whole genome shotgun (WGS) entry which is preliminary data.</text>
</comment>
<keyword evidence="5" id="KW-0184">Conjugation</keyword>
<dbReference type="InterPro" id="IPR036286">
    <property type="entry name" value="LexA/Signal_pep-like_sf"/>
</dbReference>
<gene>
    <name evidence="8" type="primary">traF</name>
    <name evidence="8" type="ORF">ACFPN5_13140</name>
</gene>
<evidence type="ECO:0000256" key="1">
    <source>
        <dbReference type="ARBA" id="ARBA00004418"/>
    </source>
</evidence>
<keyword evidence="3" id="KW-0732">Signal</keyword>
<keyword evidence="6" id="KW-0472">Membrane</keyword>
<comment type="subcellular location">
    <subcellularLocation>
        <location evidence="1">Periplasm</location>
    </subcellularLocation>
</comment>
<comment type="similarity">
    <text evidence="2">Belongs to the peptidase S26C family.</text>
</comment>
<reference evidence="9" key="1">
    <citation type="journal article" date="2019" name="Int. J. Syst. Evol. Microbiol.">
        <title>The Global Catalogue of Microorganisms (GCM) 10K type strain sequencing project: providing services to taxonomists for standard genome sequencing and annotation.</title>
        <authorList>
            <consortium name="The Broad Institute Genomics Platform"/>
            <consortium name="The Broad Institute Genome Sequencing Center for Infectious Disease"/>
            <person name="Wu L."/>
            <person name="Ma J."/>
        </authorList>
    </citation>
    <scope>NUCLEOTIDE SEQUENCE [LARGE SCALE GENOMIC DNA]</scope>
    <source>
        <strain evidence="9">KACC 12649</strain>
    </source>
</reference>
<dbReference type="SUPFAM" id="SSF51306">
    <property type="entry name" value="LexA/Signal peptidase"/>
    <property type="match status" value="1"/>
</dbReference>
<evidence type="ECO:0000256" key="3">
    <source>
        <dbReference type="ARBA" id="ARBA00022729"/>
    </source>
</evidence>
<keyword evidence="6" id="KW-1133">Transmembrane helix</keyword>
<dbReference type="RefSeq" id="WP_379783892.1">
    <property type="nucleotide sequence ID" value="NZ_JBHSMU010000013.1"/>
</dbReference>
<evidence type="ECO:0000256" key="2">
    <source>
        <dbReference type="ARBA" id="ARBA00005849"/>
    </source>
</evidence>
<evidence type="ECO:0000256" key="5">
    <source>
        <dbReference type="ARBA" id="ARBA00022971"/>
    </source>
</evidence>
<feature type="transmembrane region" description="Helical" evidence="6">
    <location>
        <begin position="12"/>
        <end position="31"/>
    </location>
</feature>
<evidence type="ECO:0000313" key="8">
    <source>
        <dbReference type="EMBL" id="MFC5460748.1"/>
    </source>
</evidence>
<sequence>MRQIASRYLVRTLAASASLVGVIGVLGLAGARVNVSKSIALGVYWTSDRPVQKGAYVLLCPPSIGMMEEARRRGYLSAGFCPGHYGYLMKRVLAAGGDSVAISGDGVRVNGKLLRHSSPLPVDLAGRPMPRFQSDRYVLDASQVLLMSDVSSSSFDGRYFGPVNRAQIKTVIVPVLTW</sequence>
<organism evidence="8 9">
    <name type="scientific">Massilia niabensis</name>
    <dbReference type="NCBI Taxonomy" id="544910"/>
    <lineage>
        <taxon>Bacteria</taxon>
        <taxon>Pseudomonadati</taxon>
        <taxon>Pseudomonadota</taxon>
        <taxon>Betaproteobacteria</taxon>
        <taxon>Burkholderiales</taxon>
        <taxon>Oxalobacteraceae</taxon>
        <taxon>Telluria group</taxon>
        <taxon>Massilia</taxon>
    </lineage>
</organism>
<dbReference type="Gene3D" id="2.10.109.10">
    <property type="entry name" value="Umud Fragment, subunit A"/>
    <property type="match status" value="1"/>
</dbReference>
<accession>A0ABW0L6Z4</accession>
<dbReference type="InterPro" id="IPR014139">
    <property type="entry name" value="Peptidase_S26C_TraF"/>
</dbReference>
<feature type="domain" description="Peptidase S26" evidence="7">
    <location>
        <begin position="48"/>
        <end position="169"/>
    </location>
</feature>
<dbReference type="InterPro" id="IPR019533">
    <property type="entry name" value="Peptidase_S26"/>
</dbReference>
<dbReference type="EMBL" id="JBHSMU010000013">
    <property type="protein sequence ID" value="MFC5460748.1"/>
    <property type="molecule type" value="Genomic_DNA"/>
</dbReference>
<keyword evidence="6" id="KW-0812">Transmembrane</keyword>
<dbReference type="NCBIfam" id="NF010459">
    <property type="entry name" value="PRK13884.1"/>
    <property type="match status" value="1"/>
</dbReference>
<keyword evidence="9" id="KW-1185">Reference proteome</keyword>
<proteinExistence type="inferred from homology"/>
<keyword evidence="4" id="KW-0574">Periplasm</keyword>